<protein>
    <submittedName>
        <fullName evidence="1">Uncharacterized protein</fullName>
    </submittedName>
</protein>
<keyword evidence="2" id="KW-1185">Reference proteome</keyword>
<organism evidence="1 2">
    <name type="scientific">Olea europaea subsp. europaea</name>
    <dbReference type="NCBI Taxonomy" id="158383"/>
    <lineage>
        <taxon>Eukaryota</taxon>
        <taxon>Viridiplantae</taxon>
        <taxon>Streptophyta</taxon>
        <taxon>Embryophyta</taxon>
        <taxon>Tracheophyta</taxon>
        <taxon>Spermatophyta</taxon>
        <taxon>Magnoliopsida</taxon>
        <taxon>eudicotyledons</taxon>
        <taxon>Gunneridae</taxon>
        <taxon>Pentapetalae</taxon>
        <taxon>asterids</taxon>
        <taxon>lamiids</taxon>
        <taxon>Lamiales</taxon>
        <taxon>Oleaceae</taxon>
        <taxon>Oleeae</taxon>
        <taxon>Olea</taxon>
    </lineage>
</organism>
<evidence type="ECO:0000313" key="1">
    <source>
        <dbReference type="EMBL" id="CAA3015462.1"/>
    </source>
</evidence>
<gene>
    <name evidence="1" type="ORF">OLEA9_A035458</name>
</gene>
<feature type="non-terminal residue" evidence="1">
    <location>
        <position position="125"/>
    </location>
</feature>
<proteinExistence type="predicted"/>
<comment type="caution">
    <text evidence="1">The sequence shown here is derived from an EMBL/GenBank/DDBJ whole genome shotgun (WGS) entry which is preliminary data.</text>
</comment>
<reference evidence="1 2" key="1">
    <citation type="submission" date="2019-12" db="EMBL/GenBank/DDBJ databases">
        <authorList>
            <person name="Alioto T."/>
            <person name="Alioto T."/>
            <person name="Gomez Garrido J."/>
        </authorList>
    </citation>
    <scope>NUCLEOTIDE SEQUENCE [LARGE SCALE GENOMIC DNA]</scope>
</reference>
<dbReference type="EMBL" id="CACTIH010007553">
    <property type="protein sequence ID" value="CAA3015462.1"/>
    <property type="molecule type" value="Genomic_DNA"/>
</dbReference>
<evidence type="ECO:0000313" key="2">
    <source>
        <dbReference type="Proteomes" id="UP000594638"/>
    </source>
</evidence>
<name>A0A8S0U917_OLEEU</name>
<sequence>LSEGVICLPGISPFGVSRFTANIRASKYGIHLVDKGLILSLLISSVSVPFPGPLYITLPSSRENIPLTGCSLFTSSLVHLVVHQVADRSSKNLWHHLRRLGLYENEESHPILGNVKLALEGLVQQ</sequence>
<dbReference type="OrthoDB" id="205198at2759"/>
<dbReference type="AlphaFoldDB" id="A0A8S0U917"/>
<accession>A0A8S0U917</accession>
<feature type="non-terminal residue" evidence="1">
    <location>
        <position position="1"/>
    </location>
</feature>
<dbReference type="Proteomes" id="UP000594638">
    <property type="component" value="Unassembled WGS sequence"/>
</dbReference>